<name>A0A1Q2CRB7_9ACTN</name>
<dbReference type="EMBL" id="CP019606">
    <property type="protein sequence ID" value="AQP48656.1"/>
    <property type="molecule type" value="Genomic_DNA"/>
</dbReference>
<dbReference type="InterPro" id="IPR011047">
    <property type="entry name" value="Quinoprotein_ADH-like_sf"/>
</dbReference>
<dbReference type="OrthoDB" id="3719819at2"/>
<feature type="domain" description="Pyrrolo-quinoline quinone repeat" evidence="1">
    <location>
        <begin position="256"/>
        <end position="428"/>
    </location>
</feature>
<evidence type="ECO:0000313" key="3">
    <source>
        <dbReference type="Proteomes" id="UP000188145"/>
    </source>
</evidence>
<dbReference type="InterPro" id="IPR015943">
    <property type="entry name" value="WD40/YVTN_repeat-like_dom_sf"/>
</dbReference>
<evidence type="ECO:0000313" key="2">
    <source>
        <dbReference type="EMBL" id="AQP48656.1"/>
    </source>
</evidence>
<reference evidence="3" key="1">
    <citation type="submission" date="2017-02" db="EMBL/GenBank/DDBJ databases">
        <title>Tessaracoccus aquaemaris sp. nov., isolated from the intestine of a Korean rockfish, Sebastes schlegelii, in a marine aquaculture pond.</title>
        <authorList>
            <person name="Tak E.J."/>
            <person name="Bae J.-W."/>
        </authorList>
    </citation>
    <scope>NUCLEOTIDE SEQUENCE [LARGE SCALE GENOMIC DNA]</scope>
    <source>
        <strain evidence="3">NSG39</strain>
    </source>
</reference>
<dbReference type="Gene3D" id="2.130.10.10">
    <property type="entry name" value="YVTN repeat-like/Quinoprotein amine dehydrogenase"/>
    <property type="match status" value="2"/>
</dbReference>
<accession>A0A1Q2CRB7</accession>
<keyword evidence="3" id="KW-1185">Reference proteome</keyword>
<dbReference type="STRING" id="1332264.BW730_15245"/>
<dbReference type="Proteomes" id="UP000188145">
    <property type="component" value="Chromosome"/>
</dbReference>
<dbReference type="SUPFAM" id="SSF50998">
    <property type="entry name" value="Quinoprotein alcohol dehydrogenase-like"/>
    <property type="match status" value="1"/>
</dbReference>
<gene>
    <name evidence="2" type="ORF">BW730_15245</name>
</gene>
<dbReference type="KEGG" id="tes:BW730_15245"/>
<proteinExistence type="predicted"/>
<dbReference type="AlphaFoldDB" id="A0A1Q2CRB7"/>
<protein>
    <recommendedName>
        <fullName evidence="1">Pyrrolo-quinoline quinone repeat domain-containing protein</fullName>
    </recommendedName>
</protein>
<organism evidence="2 3">
    <name type="scientific">Tessaracoccus aquimaris</name>
    <dbReference type="NCBI Taxonomy" id="1332264"/>
    <lineage>
        <taxon>Bacteria</taxon>
        <taxon>Bacillati</taxon>
        <taxon>Actinomycetota</taxon>
        <taxon>Actinomycetes</taxon>
        <taxon>Propionibacteriales</taxon>
        <taxon>Propionibacteriaceae</taxon>
        <taxon>Tessaracoccus</taxon>
    </lineage>
</organism>
<dbReference type="InterPro" id="IPR002372">
    <property type="entry name" value="PQQ_rpt_dom"/>
</dbReference>
<sequence>MLVGVALVAVGLTAVLLRPAPRQPVDLSGLRTAPQGAWTHRIDLDQGVLAFECGDGGIGLSRQSEVGPTLECRSASDGSVTWEKSYPESTGAWVVDLPGSPYLVVQPPYVGGNTDDTTYTLLERRTGESVAELVLPGADWDAGGWSALAAGDEGTLVASHLDPEQGAVETWAIDPSHPERRLWTTHLESWPGNALLGQYGAVLEEHAGYLWDRSNLDRGGYGLVLDRNDGSTPKWALEGDQFAYVGEVAIAAQSTSGVRAVDLATGAELWTKDELGVTAVGATNAAYLLTRRTEPGGFDPETGEHTQQHGVTRLTKVDPRSGRQRWVSPFNYDIGVVRQLGGRLLVAEPLLSGSPESAVGRLSVLDDRTGRRLWDVTREGALLAGLYSGDDSVVAHFVTYPDDGHGDQIPRTALVAVDLRSGETLWEVEEMWAQVVSGHLITYASDGTVTVYR</sequence>
<evidence type="ECO:0000259" key="1">
    <source>
        <dbReference type="Pfam" id="PF13360"/>
    </source>
</evidence>
<dbReference type="Pfam" id="PF13360">
    <property type="entry name" value="PQQ_2"/>
    <property type="match status" value="1"/>
</dbReference>
<dbReference type="RefSeq" id="WP_077687003.1">
    <property type="nucleotide sequence ID" value="NZ_CP019606.1"/>
</dbReference>